<sequence length="170" mass="18269">METLTAAAIATLLVTKMVEKLGETLGEKAPELGSKIWEQVSELKALLKGKSPETAAVLEAAENAPLLIESNPDVFGLPVLTEQVEDLAKGYSEIAELIQVLDAEVRPQLPAEFQQKLVKQVMFKGVQGKNVKAEGLKQEADSSATEVSQQMGMGIEAQEDVTFTNSSQKA</sequence>
<evidence type="ECO:0000313" key="3">
    <source>
        <dbReference type="Proteomes" id="UP000183940"/>
    </source>
</evidence>
<accession>A0A1L9QN14</accession>
<evidence type="ECO:0000313" key="2">
    <source>
        <dbReference type="EMBL" id="OJJ24073.1"/>
    </source>
</evidence>
<dbReference type="AlphaFoldDB" id="A0A1L9QN14"/>
<proteinExistence type="predicted"/>
<dbReference type="EMBL" id="MLAW01000038">
    <property type="protein sequence ID" value="OJJ24073.1"/>
    <property type="molecule type" value="Genomic_DNA"/>
</dbReference>
<organism evidence="2 3">
    <name type="scientific">Roseofilum reptotaenium AO1-A</name>
    <dbReference type="NCBI Taxonomy" id="1925591"/>
    <lineage>
        <taxon>Bacteria</taxon>
        <taxon>Bacillati</taxon>
        <taxon>Cyanobacteriota</taxon>
        <taxon>Cyanophyceae</taxon>
        <taxon>Desertifilales</taxon>
        <taxon>Desertifilaceae</taxon>
        <taxon>Roseofilum</taxon>
    </lineage>
</organism>
<evidence type="ECO:0000256" key="1">
    <source>
        <dbReference type="SAM" id="MobiDB-lite"/>
    </source>
</evidence>
<name>A0A1L9QN14_9CYAN</name>
<feature type="compositionally biased region" description="Polar residues" evidence="1">
    <location>
        <begin position="161"/>
        <end position="170"/>
    </location>
</feature>
<gene>
    <name evidence="2" type="ORF">BI308_18520</name>
</gene>
<dbReference type="Proteomes" id="UP000183940">
    <property type="component" value="Unassembled WGS sequence"/>
</dbReference>
<comment type="caution">
    <text evidence="2">The sequence shown here is derived from an EMBL/GenBank/DDBJ whole genome shotgun (WGS) entry which is preliminary data.</text>
</comment>
<feature type="compositionally biased region" description="Polar residues" evidence="1">
    <location>
        <begin position="141"/>
        <end position="151"/>
    </location>
</feature>
<reference evidence="2" key="1">
    <citation type="submission" date="2016-10" db="EMBL/GenBank/DDBJ databases">
        <title>CRISPR-Cas defence system in Roseofilum reptotaenium: evidence of a bacteriophage-cyanobacterium arms race in the coral black band disease.</title>
        <authorList>
            <person name="Buerger P."/>
            <person name="Wood-Charlson E.M."/>
            <person name="Weynberg K.D."/>
            <person name="Willis B."/>
            <person name="Van Oppen M.J."/>
        </authorList>
    </citation>
    <scope>NUCLEOTIDE SEQUENCE [LARGE SCALE GENOMIC DNA]</scope>
    <source>
        <strain evidence="2">AO1-A</strain>
    </source>
</reference>
<dbReference type="STRING" id="1925591.BI308_18520"/>
<feature type="region of interest" description="Disordered" evidence="1">
    <location>
        <begin position="137"/>
        <end position="170"/>
    </location>
</feature>
<keyword evidence="3" id="KW-1185">Reference proteome</keyword>
<protein>
    <submittedName>
        <fullName evidence="2">Uncharacterized protein</fullName>
    </submittedName>
</protein>